<gene>
    <name evidence="2" type="ORF">J2Z66_006491</name>
</gene>
<proteinExistence type="predicted"/>
<evidence type="ECO:0000313" key="2">
    <source>
        <dbReference type="EMBL" id="MBP1994850.1"/>
    </source>
</evidence>
<dbReference type="Proteomes" id="UP001519287">
    <property type="component" value="Unassembled WGS sequence"/>
</dbReference>
<accession>A0ABS4J4T5</accession>
<dbReference type="Pfam" id="PF00583">
    <property type="entry name" value="Acetyltransf_1"/>
    <property type="match status" value="1"/>
</dbReference>
<organism evidence="2 3">
    <name type="scientific">Paenibacillus eucommiae</name>
    <dbReference type="NCBI Taxonomy" id="1355755"/>
    <lineage>
        <taxon>Bacteria</taxon>
        <taxon>Bacillati</taxon>
        <taxon>Bacillota</taxon>
        <taxon>Bacilli</taxon>
        <taxon>Bacillales</taxon>
        <taxon>Paenibacillaceae</taxon>
        <taxon>Paenibacillus</taxon>
    </lineage>
</organism>
<dbReference type="InterPro" id="IPR000182">
    <property type="entry name" value="GNAT_dom"/>
</dbReference>
<feature type="domain" description="N-acetyltransferase" evidence="1">
    <location>
        <begin position="1"/>
        <end position="120"/>
    </location>
</feature>
<keyword evidence="3" id="KW-1185">Reference proteome</keyword>
<evidence type="ECO:0000313" key="3">
    <source>
        <dbReference type="Proteomes" id="UP001519287"/>
    </source>
</evidence>
<dbReference type="EMBL" id="JAGGLB010000029">
    <property type="protein sequence ID" value="MBP1994850.1"/>
    <property type="molecule type" value="Genomic_DNA"/>
</dbReference>
<dbReference type="Gene3D" id="3.40.630.30">
    <property type="match status" value="1"/>
</dbReference>
<dbReference type="PROSITE" id="PS51186">
    <property type="entry name" value="GNAT"/>
    <property type="match status" value="1"/>
</dbReference>
<protein>
    <submittedName>
        <fullName evidence="2">RimJ/RimL family protein N-acetyltransferase</fullName>
    </submittedName>
</protein>
<sequence>MVLEELDYADPAIRAQQYFAVLDEQQSLCGFVQFFPIVGVTRLGLGLHPDRVGKGLGTAFVKLLVREAVARAPSNQIDLEVLIWNIRAQRTYMKAGFAITDTYERMTPNGLATFHCMVYS</sequence>
<evidence type="ECO:0000259" key="1">
    <source>
        <dbReference type="PROSITE" id="PS51186"/>
    </source>
</evidence>
<dbReference type="SUPFAM" id="SSF55729">
    <property type="entry name" value="Acyl-CoA N-acyltransferases (Nat)"/>
    <property type="match status" value="1"/>
</dbReference>
<reference evidence="2 3" key="1">
    <citation type="submission" date="2021-03" db="EMBL/GenBank/DDBJ databases">
        <title>Genomic Encyclopedia of Type Strains, Phase IV (KMG-IV): sequencing the most valuable type-strain genomes for metagenomic binning, comparative biology and taxonomic classification.</title>
        <authorList>
            <person name="Goeker M."/>
        </authorList>
    </citation>
    <scope>NUCLEOTIDE SEQUENCE [LARGE SCALE GENOMIC DNA]</scope>
    <source>
        <strain evidence="2 3">DSM 26048</strain>
    </source>
</reference>
<comment type="caution">
    <text evidence="2">The sequence shown here is derived from an EMBL/GenBank/DDBJ whole genome shotgun (WGS) entry which is preliminary data.</text>
</comment>
<name>A0ABS4J4T5_9BACL</name>
<dbReference type="InterPro" id="IPR016181">
    <property type="entry name" value="Acyl_CoA_acyltransferase"/>
</dbReference>